<keyword evidence="10" id="KW-1185">Reference proteome</keyword>
<dbReference type="PANTHER" id="PTHR48105">
    <property type="entry name" value="THIOREDOXIN REDUCTASE 1-RELATED-RELATED"/>
    <property type="match status" value="1"/>
</dbReference>
<feature type="binding site" evidence="6">
    <location>
        <position position="325"/>
    </location>
    <ligand>
        <name>FAD</name>
        <dbReference type="ChEBI" id="CHEBI:57692"/>
    </ligand>
</feature>
<dbReference type="Gene3D" id="3.50.50.60">
    <property type="entry name" value="FAD/NAD(P)-binding domain"/>
    <property type="match status" value="2"/>
</dbReference>
<keyword evidence="2 6" id="KW-0285">Flavoprotein</keyword>
<feature type="binding site" evidence="6">
    <location>
        <position position="90"/>
    </location>
    <ligand>
        <name>FAD</name>
        <dbReference type="ChEBI" id="CHEBI:57692"/>
    </ligand>
</feature>
<evidence type="ECO:0000256" key="3">
    <source>
        <dbReference type="ARBA" id="ARBA00022827"/>
    </source>
</evidence>
<reference evidence="10" key="1">
    <citation type="journal article" date="2019" name="Int. J. Syst. Evol. Microbiol.">
        <title>The Global Catalogue of Microorganisms (GCM) 10K type strain sequencing project: providing services to taxonomists for standard genome sequencing and annotation.</title>
        <authorList>
            <consortium name="The Broad Institute Genomics Platform"/>
            <consortium name="The Broad Institute Genome Sequencing Center for Infectious Disease"/>
            <person name="Wu L."/>
            <person name="Ma J."/>
        </authorList>
    </citation>
    <scope>NUCLEOTIDE SEQUENCE [LARGE SCALE GENOMIC DNA]</scope>
    <source>
        <strain evidence="10">KCTC 13128</strain>
    </source>
</reference>
<comment type="caution">
    <text evidence="6">Lacks conserved residue(s) required for the propagation of feature annotation.</text>
</comment>
<evidence type="ECO:0000256" key="4">
    <source>
        <dbReference type="ARBA" id="ARBA00022857"/>
    </source>
</evidence>
<feature type="binding site" evidence="6">
    <location>
        <position position="284"/>
    </location>
    <ligand>
        <name>FAD</name>
        <dbReference type="ChEBI" id="CHEBI:57692"/>
    </ligand>
</feature>
<feature type="binding site" evidence="6">
    <location>
        <position position="37"/>
    </location>
    <ligand>
        <name>FAD</name>
        <dbReference type="ChEBI" id="CHEBI:57692"/>
    </ligand>
</feature>
<keyword evidence="4 6" id="KW-0521">NADP</keyword>
<gene>
    <name evidence="9" type="ORF">ACFOGI_09530</name>
</gene>
<feature type="binding site" evidence="6">
    <location>
        <position position="123"/>
    </location>
    <ligand>
        <name>FAD</name>
        <dbReference type="ChEBI" id="CHEBI:57692"/>
    </ligand>
</feature>
<feature type="binding site" evidence="6">
    <location>
        <position position="45"/>
    </location>
    <ligand>
        <name>FAD</name>
        <dbReference type="ChEBI" id="CHEBI:57692"/>
    </ligand>
</feature>
<evidence type="ECO:0000256" key="5">
    <source>
        <dbReference type="ARBA" id="ARBA00023002"/>
    </source>
</evidence>
<name>A0ABV7CW70_9BACI</name>
<dbReference type="InterPro" id="IPR023753">
    <property type="entry name" value="FAD/NAD-binding_dom"/>
</dbReference>
<evidence type="ECO:0000313" key="10">
    <source>
        <dbReference type="Proteomes" id="UP001595279"/>
    </source>
</evidence>
<evidence type="ECO:0000256" key="7">
    <source>
        <dbReference type="SAM" id="MobiDB-lite"/>
    </source>
</evidence>
<evidence type="ECO:0000256" key="6">
    <source>
        <dbReference type="HAMAP-Rule" id="MF_01685"/>
    </source>
</evidence>
<dbReference type="Proteomes" id="UP001595279">
    <property type="component" value="Unassembled WGS sequence"/>
</dbReference>
<dbReference type="InterPro" id="IPR036188">
    <property type="entry name" value="FAD/NAD-bd_sf"/>
</dbReference>
<keyword evidence="5 6" id="KW-0560">Oxidoreductase</keyword>
<comment type="caution">
    <text evidence="9">The sequence shown here is derived from an EMBL/GenBank/DDBJ whole genome shotgun (WGS) entry which is preliminary data.</text>
</comment>
<dbReference type="PRINTS" id="PR00469">
    <property type="entry name" value="PNDRDTASEII"/>
</dbReference>
<organism evidence="9 10">
    <name type="scientific">Virgibacillus xinjiangensis</name>
    <dbReference type="NCBI Taxonomy" id="393090"/>
    <lineage>
        <taxon>Bacteria</taxon>
        <taxon>Bacillati</taxon>
        <taxon>Bacillota</taxon>
        <taxon>Bacilli</taxon>
        <taxon>Bacillales</taxon>
        <taxon>Bacillaceae</taxon>
        <taxon>Virgibacillus</taxon>
    </lineage>
</organism>
<comment type="subunit">
    <text evidence="1 6">Homodimer.</text>
</comment>
<feature type="domain" description="FAD/NAD(P)-binding" evidence="8">
    <location>
        <begin position="8"/>
        <end position="296"/>
    </location>
</feature>
<comment type="cofactor">
    <cofactor evidence="6">
        <name>FAD</name>
        <dbReference type="ChEBI" id="CHEBI:57692"/>
    </cofactor>
    <text evidence="6">Binds 1 FAD per subunit.</text>
</comment>
<keyword evidence="3 6" id="KW-0274">FAD</keyword>
<protein>
    <recommendedName>
        <fullName evidence="6">Ferredoxin--NADP reductase</fullName>
        <shortName evidence="6">FNR</shortName>
        <shortName evidence="6">Fd-NADP(+) reductase</shortName>
        <ecNumber evidence="6">1.18.1.2</ecNumber>
    </recommendedName>
</protein>
<dbReference type="InterPro" id="IPR050097">
    <property type="entry name" value="Ferredoxin-NADP_redctase_2"/>
</dbReference>
<comment type="similarity">
    <text evidence="6">Belongs to the ferredoxin--NADP reductase type 2 family.</text>
</comment>
<sequence>MSNEPEIYDITIIGGGPVGMFTAFYAGMRQASVKVIESLPELGGQLAALYPDKYVYDVAGFPKLKAKDLVESLSEQMDQFENEVCLGEEVQEVVKEDDIFEITTNSQTHYSRTIIITAGNGAFKPRKMNLENEANFEGKNLHYKIEDINDFKDKEVCVFGGGDSAVDWALMLEKLASNVTLVHRRDRFRAHEHSVEQLKGSSVNIMTPYVPKGLTGESKIDCISLKQAKGDAMVDLEADEYLVNYGFISNLGPINNWGLEIEKNSIVVNSRAETNIPGIYAVGDISTYPGKVKLMATGFGEAPIAVSNAKVYIDPNESLETAHSTSIMSREKKKKKKAVTAN</sequence>
<dbReference type="RefSeq" id="WP_390271767.1">
    <property type="nucleotide sequence ID" value="NZ_JBHRSA010000041.1"/>
</dbReference>
<accession>A0ABV7CW70</accession>
<evidence type="ECO:0000313" key="9">
    <source>
        <dbReference type="EMBL" id="MFC3040485.1"/>
    </source>
</evidence>
<feature type="binding site" evidence="6">
    <location>
        <position position="50"/>
    </location>
    <ligand>
        <name>FAD</name>
        <dbReference type="ChEBI" id="CHEBI:57692"/>
    </ligand>
</feature>
<feature type="compositionally biased region" description="Basic residues" evidence="7">
    <location>
        <begin position="331"/>
        <end position="342"/>
    </location>
</feature>
<dbReference type="Pfam" id="PF07992">
    <property type="entry name" value="Pyr_redox_2"/>
    <property type="match status" value="1"/>
</dbReference>
<feature type="region of interest" description="Disordered" evidence="7">
    <location>
        <begin position="323"/>
        <end position="342"/>
    </location>
</feature>
<proteinExistence type="inferred from homology"/>
<dbReference type="PRINTS" id="PR00368">
    <property type="entry name" value="FADPNR"/>
</dbReference>
<dbReference type="HAMAP" id="MF_01685">
    <property type="entry name" value="FENR2"/>
    <property type="match status" value="1"/>
</dbReference>
<dbReference type="SUPFAM" id="SSF51905">
    <property type="entry name" value="FAD/NAD(P)-binding domain"/>
    <property type="match status" value="1"/>
</dbReference>
<evidence type="ECO:0000256" key="1">
    <source>
        <dbReference type="ARBA" id="ARBA00011738"/>
    </source>
</evidence>
<dbReference type="InterPro" id="IPR022890">
    <property type="entry name" value="Fd--NADP_Rdtase_type_2"/>
</dbReference>
<evidence type="ECO:0000259" key="8">
    <source>
        <dbReference type="Pfam" id="PF07992"/>
    </source>
</evidence>
<dbReference type="EMBL" id="JBHRSA010000041">
    <property type="protein sequence ID" value="MFC3040485.1"/>
    <property type="molecule type" value="Genomic_DNA"/>
</dbReference>
<comment type="catalytic activity">
    <reaction evidence="6">
        <text>2 reduced [2Fe-2S]-[ferredoxin] + NADP(+) + H(+) = 2 oxidized [2Fe-2S]-[ferredoxin] + NADPH</text>
        <dbReference type="Rhea" id="RHEA:20125"/>
        <dbReference type="Rhea" id="RHEA-COMP:10000"/>
        <dbReference type="Rhea" id="RHEA-COMP:10001"/>
        <dbReference type="ChEBI" id="CHEBI:15378"/>
        <dbReference type="ChEBI" id="CHEBI:33737"/>
        <dbReference type="ChEBI" id="CHEBI:33738"/>
        <dbReference type="ChEBI" id="CHEBI:57783"/>
        <dbReference type="ChEBI" id="CHEBI:58349"/>
        <dbReference type="EC" id="1.18.1.2"/>
    </reaction>
</comment>
<evidence type="ECO:0000256" key="2">
    <source>
        <dbReference type="ARBA" id="ARBA00022630"/>
    </source>
</evidence>
<dbReference type="EC" id="1.18.1.2" evidence="6"/>